<feature type="active site" description="Proton acceptor" evidence="9 10">
    <location>
        <position position="334"/>
    </location>
</feature>
<comment type="cofactor">
    <cofactor evidence="9">
        <name>Mg(2+)</name>
        <dbReference type="ChEBI" id="CHEBI:18420"/>
    </cofactor>
    <text evidence="9">Binds a second Mg(2+) ion via substrate during catalysis.</text>
</comment>
<feature type="binding site" evidence="9">
    <location>
        <position position="364"/>
    </location>
    <ligand>
        <name>(2R)-2-phosphoglycerate</name>
        <dbReference type="ChEBI" id="CHEBI:58289"/>
    </ligand>
</feature>
<feature type="binding site" evidence="9 11">
    <location>
        <position position="241"/>
    </location>
    <ligand>
        <name>Mg(2+)</name>
        <dbReference type="ChEBI" id="CHEBI:18420"/>
    </ligand>
</feature>
<feature type="domain" description="Enolase N-terminal" evidence="13">
    <location>
        <begin position="5"/>
        <end position="133"/>
    </location>
</feature>
<evidence type="ECO:0000256" key="2">
    <source>
        <dbReference type="ARBA" id="ARBA00009604"/>
    </source>
</evidence>
<dbReference type="Pfam" id="PF00113">
    <property type="entry name" value="Enolase_C"/>
    <property type="match status" value="1"/>
</dbReference>
<name>A0A2H0WX84_9BACT</name>
<dbReference type="GO" id="GO:0000287">
    <property type="term" value="F:magnesium ion binding"/>
    <property type="evidence" value="ECO:0007669"/>
    <property type="project" value="UniProtKB-UniRule"/>
</dbReference>
<dbReference type="CDD" id="cd03313">
    <property type="entry name" value="enolase"/>
    <property type="match status" value="1"/>
</dbReference>
<evidence type="ECO:0000256" key="1">
    <source>
        <dbReference type="ARBA" id="ARBA00005031"/>
    </source>
</evidence>
<evidence type="ECO:0000256" key="10">
    <source>
        <dbReference type="PIRSR" id="PIRSR001400-1"/>
    </source>
</evidence>
<dbReference type="PROSITE" id="PS00164">
    <property type="entry name" value="ENOLASE"/>
    <property type="match status" value="1"/>
</dbReference>
<feature type="binding site" evidence="9 11">
    <location>
        <position position="309"/>
    </location>
    <ligand>
        <name>Mg(2+)</name>
        <dbReference type="ChEBI" id="CHEBI:18420"/>
    </ligand>
</feature>
<feature type="domain" description="Enolase C-terminal TIM barrel" evidence="12">
    <location>
        <begin position="140"/>
        <end position="410"/>
    </location>
</feature>
<dbReference type="InterPro" id="IPR020810">
    <property type="entry name" value="Enolase_C"/>
</dbReference>
<comment type="catalytic activity">
    <reaction evidence="9">
        <text>(2R)-2-phosphoglycerate = phosphoenolpyruvate + H2O</text>
        <dbReference type="Rhea" id="RHEA:10164"/>
        <dbReference type="ChEBI" id="CHEBI:15377"/>
        <dbReference type="ChEBI" id="CHEBI:58289"/>
        <dbReference type="ChEBI" id="CHEBI:58702"/>
        <dbReference type="EC" id="4.2.1.11"/>
    </reaction>
</comment>
<dbReference type="EC" id="4.2.1.11" evidence="3 9"/>
<comment type="pathway">
    <text evidence="1 9">Carbohydrate degradation; glycolysis; pyruvate from D-glyceraldehyde 3-phosphate: step 4/5.</text>
</comment>
<evidence type="ECO:0000259" key="13">
    <source>
        <dbReference type="SMART" id="SM01193"/>
    </source>
</evidence>
<dbReference type="Gene3D" id="3.20.20.120">
    <property type="entry name" value="Enolase-like C-terminal domain"/>
    <property type="match status" value="1"/>
</dbReference>
<keyword evidence="8 9" id="KW-0456">Lyase</keyword>
<dbReference type="Pfam" id="PF03952">
    <property type="entry name" value="Enolase_N"/>
    <property type="match status" value="1"/>
</dbReference>
<dbReference type="GO" id="GO:0009986">
    <property type="term" value="C:cell surface"/>
    <property type="evidence" value="ECO:0007669"/>
    <property type="project" value="UniProtKB-SubCell"/>
</dbReference>
<gene>
    <name evidence="9" type="primary">eno</name>
    <name evidence="14" type="ORF">COT59_01740</name>
</gene>
<evidence type="ECO:0000256" key="7">
    <source>
        <dbReference type="ARBA" id="ARBA00023152"/>
    </source>
</evidence>
<keyword evidence="7 9" id="KW-0324">Glycolysis</keyword>
<dbReference type="HAMAP" id="MF_00318">
    <property type="entry name" value="Enolase"/>
    <property type="match status" value="1"/>
</dbReference>
<dbReference type="InterPro" id="IPR029017">
    <property type="entry name" value="Enolase-like_N"/>
</dbReference>
<comment type="caution">
    <text evidence="14">The sequence shown here is derived from an EMBL/GenBank/DDBJ whole genome shotgun (WGS) entry which is preliminary data.</text>
</comment>
<dbReference type="GO" id="GO:0004634">
    <property type="term" value="F:phosphopyruvate hydratase activity"/>
    <property type="evidence" value="ECO:0007669"/>
    <property type="project" value="UniProtKB-UniRule"/>
</dbReference>
<feature type="active site" description="Proton donor" evidence="9 10">
    <location>
        <position position="207"/>
    </location>
</feature>
<accession>A0A2H0WX84</accession>
<dbReference type="AlphaFoldDB" id="A0A2H0WX84"/>
<dbReference type="InterPro" id="IPR020811">
    <property type="entry name" value="Enolase_N"/>
</dbReference>
<feature type="binding site" evidence="9">
    <location>
        <position position="334"/>
    </location>
    <ligand>
        <name>(2R)-2-phosphoglycerate</name>
        <dbReference type="ChEBI" id="CHEBI:58289"/>
    </ligand>
</feature>
<dbReference type="GO" id="GO:0006096">
    <property type="term" value="P:glycolytic process"/>
    <property type="evidence" value="ECO:0007669"/>
    <property type="project" value="UniProtKB-UniRule"/>
</dbReference>
<comment type="cofactor">
    <cofactor evidence="11">
        <name>Mg(2+)</name>
        <dbReference type="ChEBI" id="CHEBI:18420"/>
    </cofactor>
    <text evidence="11">Mg(2+) is required for catalysis and for stabilizing the dimer.</text>
</comment>
<dbReference type="GO" id="GO:0005576">
    <property type="term" value="C:extracellular region"/>
    <property type="evidence" value="ECO:0007669"/>
    <property type="project" value="UniProtKB-SubCell"/>
</dbReference>
<feature type="binding site" evidence="9">
    <location>
        <position position="363"/>
    </location>
    <ligand>
        <name>(2R)-2-phosphoglycerate</name>
        <dbReference type="ChEBI" id="CHEBI:58289"/>
    </ligand>
</feature>
<dbReference type="PIRSF" id="PIRSF001400">
    <property type="entry name" value="Enolase"/>
    <property type="match status" value="1"/>
</dbReference>
<protein>
    <recommendedName>
        <fullName evidence="4 9">Enolase</fullName>
        <ecNumber evidence="3 9">4.2.1.11</ecNumber>
    </recommendedName>
    <alternativeName>
        <fullName evidence="9">2-phospho-D-glycerate hydro-lyase</fullName>
    </alternativeName>
    <alternativeName>
        <fullName evidence="9">2-phosphoglycerate dehydratase</fullName>
    </alternativeName>
</protein>
<dbReference type="SUPFAM" id="SSF54826">
    <property type="entry name" value="Enolase N-terminal domain-like"/>
    <property type="match status" value="1"/>
</dbReference>
<dbReference type="SFLD" id="SFLDS00001">
    <property type="entry name" value="Enolase"/>
    <property type="match status" value="1"/>
</dbReference>
<dbReference type="NCBIfam" id="TIGR01060">
    <property type="entry name" value="eno"/>
    <property type="match status" value="1"/>
</dbReference>
<keyword evidence="14" id="KW-0670">Pyruvate</keyword>
<comment type="function">
    <text evidence="9">Catalyzes the reversible conversion of 2-phosphoglycerate (2-PG) into phosphoenolpyruvate (PEP). It is essential for the degradation of carbohydrates via glycolysis.</text>
</comment>
<evidence type="ECO:0000313" key="15">
    <source>
        <dbReference type="Proteomes" id="UP000229675"/>
    </source>
</evidence>
<evidence type="ECO:0000313" key="14">
    <source>
        <dbReference type="EMBL" id="PIS17227.1"/>
    </source>
</evidence>
<comment type="caution">
    <text evidence="9">Lacks conserved residue(s) required for the propagation of feature annotation.</text>
</comment>
<keyword evidence="9 11" id="KW-0479">Metal-binding</keyword>
<evidence type="ECO:0000256" key="9">
    <source>
        <dbReference type="HAMAP-Rule" id="MF_00318"/>
    </source>
</evidence>
<keyword evidence="6 9" id="KW-0460">Magnesium</keyword>
<dbReference type="PANTHER" id="PTHR11902:SF1">
    <property type="entry name" value="ENOLASE"/>
    <property type="match status" value="1"/>
</dbReference>
<evidence type="ECO:0000256" key="5">
    <source>
        <dbReference type="ARBA" id="ARBA00022525"/>
    </source>
</evidence>
<dbReference type="GO" id="GO:0000015">
    <property type="term" value="C:phosphopyruvate hydratase complex"/>
    <property type="evidence" value="ECO:0007669"/>
    <property type="project" value="InterPro"/>
</dbReference>
<keyword evidence="9" id="KW-0963">Cytoplasm</keyword>
<evidence type="ECO:0000259" key="12">
    <source>
        <dbReference type="SMART" id="SM01192"/>
    </source>
</evidence>
<dbReference type="Proteomes" id="UP000229675">
    <property type="component" value="Unassembled WGS sequence"/>
</dbReference>
<dbReference type="SMART" id="SM01192">
    <property type="entry name" value="Enolase_C"/>
    <property type="match status" value="1"/>
</dbReference>
<dbReference type="InterPro" id="IPR020809">
    <property type="entry name" value="Enolase_CS"/>
</dbReference>
<dbReference type="SFLD" id="SFLDF00002">
    <property type="entry name" value="enolase"/>
    <property type="match status" value="1"/>
</dbReference>
<dbReference type="InterPro" id="IPR036849">
    <property type="entry name" value="Enolase-like_C_sf"/>
</dbReference>
<dbReference type="SMART" id="SM01193">
    <property type="entry name" value="Enolase_N"/>
    <property type="match status" value="1"/>
</dbReference>
<reference evidence="15" key="1">
    <citation type="submission" date="2017-09" db="EMBL/GenBank/DDBJ databases">
        <title>Depth-based differentiation of microbial function through sediment-hosted aquifers and enrichment of novel symbionts in the deep terrestrial subsurface.</title>
        <authorList>
            <person name="Probst A.J."/>
            <person name="Ladd B."/>
            <person name="Jarett J.K."/>
            <person name="Geller-Mcgrath D.E."/>
            <person name="Sieber C.M.K."/>
            <person name="Emerson J.B."/>
            <person name="Anantharaman K."/>
            <person name="Thomas B.C."/>
            <person name="Malmstrom R."/>
            <person name="Stieglmeier M."/>
            <person name="Klingl A."/>
            <person name="Woyke T."/>
            <person name="Ryan C.M."/>
            <person name="Banfield J.F."/>
        </authorList>
    </citation>
    <scope>NUCLEOTIDE SEQUENCE [LARGE SCALE GENOMIC DNA]</scope>
</reference>
<dbReference type="SUPFAM" id="SSF51604">
    <property type="entry name" value="Enolase C-terminal domain-like"/>
    <property type="match status" value="1"/>
</dbReference>
<organism evidence="14 15">
    <name type="scientific">Candidatus Nealsonbacteria bacterium CG09_land_8_20_14_0_10_42_14</name>
    <dbReference type="NCBI Taxonomy" id="1974707"/>
    <lineage>
        <taxon>Bacteria</taxon>
        <taxon>Candidatus Nealsoniibacteriota</taxon>
    </lineage>
</organism>
<dbReference type="PRINTS" id="PR00148">
    <property type="entry name" value="ENOLASE"/>
</dbReference>
<proteinExistence type="inferred from homology"/>
<dbReference type="Gene3D" id="3.30.390.10">
    <property type="entry name" value="Enolase-like, N-terminal domain"/>
    <property type="match status" value="1"/>
</dbReference>
<dbReference type="InterPro" id="IPR000941">
    <property type="entry name" value="Enolase"/>
</dbReference>
<dbReference type="SFLD" id="SFLDG00178">
    <property type="entry name" value="enolase"/>
    <property type="match status" value="1"/>
</dbReference>
<comment type="similarity">
    <text evidence="2 9">Belongs to the enolase family.</text>
</comment>
<evidence type="ECO:0000256" key="3">
    <source>
        <dbReference type="ARBA" id="ARBA00012058"/>
    </source>
</evidence>
<feature type="binding site" evidence="9 11">
    <location>
        <position position="282"/>
    </location>
    <ligand>
        <name>Mg(2+)</name>
        <dbReference type="ChEBI" id="CHEBI:18420"/>
    </ligand>
</feature>
<evidence type="ECO:0000256" key="11">
    <source>
        <dbReference type="PIRSR" id="PIRSR001400-3"/>
    </source>
</evidence>
<dbReference type="FunFam" id="3.30.390.10:FF:000001">
    <property type="entry name" value="Enolase"/>
    <property type="match status" value="1"/>
</dbReference>
<dbReference type="UniPathway" id="UPA00109">
    <property type="reaction ID" value="UER00187"/>
</dbReference>
<comment type="subcellular location">
    <subcellularLocation>
        <location evidence="9">Cytoplasm</location>
    </subcellularLocation>
    <subcellularLocation>
        <location evidence="9">Secreted</location>
    </subcellularLocation>
    <subcellularLocation>
        <location evidence="9">Cell surface</location>
    </subcellularLocation>
    <text evidence="9">Fractions of enolase are present in both the cytoplasm and on the cell surface.</text>
</comment>
<evidence type="ECO:0000256" key="6">
    <source>
        <dbReference type="ARBA" id="ARBA00022842"/>
    </source>
</evidence>
<feature type="binding site" evidence="9">
    <location>
        <position position="164"/>
    </location>
    <ligand>
        <name>(2R)-2-phosphoglycerate</name>
        <dbReference type="ChEBI" id="CHEBI:58289"/>
    </ligand>
</feature>
<evidence type="ECO:0000256" key="4">
    <source>
        <dbReference type="ARBA" id="ARBA00017068"/>
    </source>
</evidence>
<dbReference type="EMBL" id="PEZD01000039">
    <property type="protein sequence ID" value="PIS17227.1"/>
    <property type="molecule type" value="Genomic_DNA"/>
</dbReference>
<keyword evidence="5 9" id="KW-0964">Secreted</keyword>
<dbReference type="PANTHER" id="PTHR11902">
    <property type="entry name" value="ENOLASE"/>
    <property type="match status" value="1"/>
</dbReference>
<sequence length="410" mass="45418">MPSKIKTIKAREILDSRGYPTVEVDMETELGIFRAAVPAGTSTGKYEAMELRDGGAKYRGFGISKAVKNVNQLIASKLKGKDPADQGAIDETMIKLDGTDNKSKLGANAILGVSLVVARAGAASQDMALWQWLSKLAKRNPVLPHPCLLYFEGGLHGRGDLDTQEFMMLLEADSYQEELRLGVELYHTLREVLRDKYGKSATNVGLEGGFTPPVQDSTEALDVLMKAVEKAGSPKVKIILDMAASTFFKEGKYYFEGEIWEKKDMADFYSKLFQKYPIEGIEDPFEEEDWQSFREINQSLGDKIKIIGDDLLATNLKRIKKAREAGACNALILKPNQIGTVSETIEAAKLALKYDWQVFVKHRSGETNDAFISDLAVGLGTGFLMAGAPNRGERVAKYNRLLRIAEEFKK</sequence>
<evidence type="ECO:0000256" key="8">
    <source>
        <dbReference type="ARBA" id="ARBA00023239"/>
    </source>
</evidence>